<dbReference type="InterPro" id="IPR003597">
    <property type="entry name" value="Ig_C1-set"/>
</dbReference>
<evidence type="ECO:0000313" key="8">
    <source>
        <dbReference type="Proteomes" id="UP000551758"/>
    </source>
</evidence>
<dbReference type="PANTHER" id="PTHR16675:SF251">
    <property type="entry name" value="HLA CLASS I HISTOCOMPATIBILITY ANTIGEN, C ALPHA CHAIN"/>
    <property type="match status" value="1"/>
</dbReference>
<feature type="non-terminal residue" evidence="7">
    <location>
        <position position="1"/>
    </location>
</feature>
<name>A0A7J7FAW9_DICBM</name>
<evidence type="ECO:0000256" key="1">
    <source>
        <dbReference type="ARBA" id="ARBA00004167"/>
    </source>
</evidence>
<comment type="caution">
    <text evidence="7">The sequence shown here is derived from an EMBL/GenBank/DDBJ whole genome shotgun (WGS) entry which is preliminary data.</text>
</comment>
<evidence type="ECO:0000256" key="5">
    <source>
        <dbReference type="ARBA" id="ARBA00023180"/>
    </source>
</evidence>
<evidence type="ECO:0000256" key="4">
    <source>
        <dbReference type="ARBA" id="ARBA00023136"/>
    </source>
</evidence>
<dbReference type="Proteomes" id="UP000551758">
    <property type="component" value="Unassembled WGS sequence"/>
</dbReference>
<proteinExistence type="predicted"/>
<reference evidence="7 8" key="1">
    <citation type="journal article" date="2020" name="Mol. Biol. Evol.">
        <title>Interspecific Gene Flow and the Evolution of Specialization in Black and White Rhinoceros.</title>
        <authorList>
            <person name="Moodley Y."/>
            <person name="Westbury M.V."/>
            <person name="Russo I.M."/>
            <person name="Gopalakrishnan S."/>
            <person name="Rakotoarivelo A."/>
            <person name="Olsen R.A."/>
            <person name="Prost S."/>
            <person name="Tunstall T."/>
            <person name="Ryder O.A."/>
            <person name="Dalen L."/>
            <person name="Bruford M.W."/>
        </authorList>
    </citation>
    <scope>NUCLEOTIDE SEQUENCE [LARGE SCALE GENOMIC DNA]</scope>
    <source>
        <strain evidence="7">SBR-YM</strain>
        <tissue evidence="7">Skin</tissue>
    </source>
</reference>
<dbReference type="InterPro" id="IPR036179">
    <property type="entry name" value="Ig-like_dom_sf"/>
</dbReference>
<feature type="domain" description="Immunoglobulin C1-set" evidence="6">
    <location>
        <begin position="135"/>
        <end position="201"/>
    </location>
</feature>
<dbReference type="GO" id="GO:0002476">
    <property type="term" value="P:antigen processing and presentation of endogenous peptide antigen via MHC class Ib"/>
    <property type="evidence" value="ECO:0007669"/>
    <property type="project" value="TreeGrafter"/>
</dbReference>
<dbReference type="GO" id="GO:0009897">
    <property type="term" value="C:external side of plasma membrane"/>
    <property type="evidence" value="ECO:0007669"/>
    <property type="project" value="TreeGrafter"/>
</dbReference>
<evidence type="ECO:0000259" key="6">
    <source>
        <dbReference type="SMART" id="SM00407"/>
    </source>
</evidence>
<dbReference type="GO" id="GO:0042612">
    <property type="term" value="C:MHC class I protein complex"/>
    <property type="evidence" value="ECO:0007669"/>
    <property type="project" value="UniProtKB-KW"/>
</dbReference>
<protein>
    <recommendedName>
        <fullName evidence="6">Immunoglobulin C1-set domain-containing protein</fullName>
    </recommendedName>
</protein>
<evidence type="ECO:0000256" key="2">
    <source>
        <dbReference type="ARBA" id="ARBA00022451"/>
    </source>
</evidence>
<keyword evidence="5" id="KW-0325">Glycoprotein</keyword>
<keyword evidence="3" id="KW-0391">Immunity</keyword>
<dbReference type="InterPro" id="IPR013783">
    <property type="entry name" value="Ig-like_fold"/>
</dbReference>
<keyword evidence="4" id="KW-0472">Membrane</keyword>
<dbReference type="SMART" id="SM00407">
    <property type="entry name" value="IGc1"/>
    <property type="match status" value="1"/>
</dbReference>
<organism evidence="7 8">
    <name type="scientific">Diceros bicornis minor</name>
    <name type="common">South-central black rhinoceros</name>
    <dbReference type="NCBI Taxonomy" id="77932"/>
    <lineage>
        <taxon>Eukaryota</taxon>
        <taxon>Metazoa</taxon>
        <taxon>Chordata</taxon>
        <taxon>Craniata</taxon>
        <taxon>Vertebrata</taxon>
        <taxon>Euteleostomi</taxon>
        <taxon>Mammalia</taxon>
        <taxon>Eutheria</taxon>
        <taxon>Laurasiatheria</taxon>
        <taxon>Perissodactyla</taxon>
        <taxon>Rhinocerotidae</taxon>
        <taxon>Diceros</taxon>
    </lineage>
</organism>
<gene>
    <name evidence="7" type="ORF">HPG69_008887</name>
</gene>
<dbReference type="GO" id="GO:0042605">
    <property type="term" value="F:peptide antigen binding"/>
    <property type="evidence" value="ECO:0007669"/>
    <property type="project" value="TreeGrafter"/>
</dbReference>
<dbReference type="InterPro" id="IPR050208">
    <property type="entry name" value="MHC_class-I_related"/>
</dbReference>
<feature type="non-terminal residue" evidence="7">
    <location>
        <position position="204"/>
    </location>
</feature>
<sequence length="204" mass="22033">KPISVSAVPGCKVHLDRPGPGAATFLLLLSRVLTVTESWAGECRVGKKRPLPGTELLALPPFPSPLISDPGRTWGTSLGGFVDIRSGRAPASPARFQSVHLRRRRSPRPERGLALLNCGGHGGSDHLADVGRGECWALGFYRAEITLIWQHDREDLTQNTELVDTKPAGDGTIQKSAAVVVPSQKQQRYICPVQHEGLSKPITL</sequence>
<evidence type="ECO:0000256" key="3">
    <source>
        <dbReference type="ARBA" id="ARBA00022859"/>
    </source>
</evidence>
<dbReference type="GO" id="GO:0005102">
    <property type="term" value="F:signaling receptor binding"/>
    <property type="evidence" value="ECO:0007669"/>
    <property type="project" value="TreeGrafter"/>
</dbReference>
<dbReference type="AlphaFoldDB" id="A0A7J7FAW9"/>
<dbReference type="Pfam" id="PF07654">
    <property type="entry name" value="C1-set"/>
    <property type="match status" value="1"/>
</dbReference>
<comment type="subcellular location">
    <subcellularLocation>
        <location evidence="1">Membrane</location>
        <topology evidence="1">Single-pass membrane protein</topology>
    </subcellularLocation>
</comment>
<dbReference type="GO" id="GO:0001916">
    <property type="term" value="P:positive regulation of T cell mediated cytotoxicity"/>
    <property type="evidence" value="ECO:0007669"/>
    <property type="project" value="TreeGrafter"/>
</dbReference>
<dbReference type="EMBL" id="JACDTQ010000823">
    <property type="protein sequence ID" value="KAF5925203.1"/>
    <property type="molecule type" value="Genomic_DNA"/>
</dbReference>
<dbReference type="GO" id="GO:0030670">
    <property type="term" value="C:phagocytic vesicle membrane"/>
    <property type="evidence" value="ECO:0007669"/>
    <property type="project" value="UniProtKB-ARBA"/>
</dbReference>
<evidence type="ECO:0000313" key="7">
    <source>
        <dbReference type="EMBL" id="KAF5925203.1"/>
    </source>
</evidence>
<dbReference type="GO" id="GO:0006955">
    <property type="term" value="P:immune response"/>
    <property type="evidence" value="ECO:0007669"/>
    <property type="project" value="TreeGrafter"/>
</dbReference>
<accession>A0A7J7FAW9</accession>
<dbReference type="GO" id="GO:0002486">
    <property type="term" value="P:antigen processing and presentation of endogenous peptide antigen via MHC class I via ER pathway, TAP-independent"/>
    <property type="evidence" value="ECO:0007669"/>
    <property type="project" value="TreeGrafter"/>
</dbReference>
<dbReference type="Gene3D" id="2.60.40.10">
    <property type="entry name" value="Immunoglobulins"/>
    <property type="match status" value="1"/>
</dbReference>
<keyword evidence="2" id="KW-0490">MHC I</keyword>
<dbReference type="PANTHER" id="PTHR16675">
    <property type="entry name" value="MHC CLASS I-RELATED"/>
    <property type="match status" value="1"/>
</dbReference>
<dbReference type="GO" id="GO:0098553">
    <property type="term" value="C:lumenal side of endoplasmic reticulum membrane"/>
    <property type="evidence" value="ECO:0007669"/>
    <property type="project" value="UniProtKB-ARBA"/>
</dbReference>
<dbReference type="GO" id="GO:0005615">
    <property type="term" value="C:extracellular space"/>
    <property type="evidence" value="ECO:0007669"/>
    <property type="project" value="TreeGrafter"/>
</dbReference>
<keyword evidence="8" id="KW-1185">Reference proteome</keyword>
<dbReference type="SUPFAM" id="SSF48726">
    <property type="entry name" value="Immunoglobulin"/>
    <property type="match status" value="1"/>
</dbReference>
<dbReference type="CDD" id="cd07698">
    <property type="entry name" value="IgC1_MHC_I_alpha3"/>
    <property type="match status" value="1"/>
</dbReference>